<dbReference type="SUPFAM" id="SSF47413">
    <property type="entry name" value="lambda repressor-like DNA-binding domains"/>
    <property type="match status" value="1"/>
</dbReference>
<keyword evidence="1" id="KW-0805">Transcription regulation</keyword>
<dbReference type="Pfam" id="PF00356">
    <property type="entry name" value="LacI"/>
    <property type="match status" value="1"/>
</dbReference>
<proteinExistence type="predicted"/>
<evidence type="ECO:0000256" key="3">
    <source>
        <dbReference type="ARBA" id="ARBA00023163"/>
    </source>
</evidence>
<protein>
    <submittedName>
        <fullName evidence="6">Transcriptional regulator, LacI family</fullName>
    </submittedName>
</protein>
<dbReference type="Proteomes" id="UP000219440">
    <property type="component" value="Unassembled WGS sequence"/>
</dbReference>
<dbReference type="Gene3D" id="1.10.260.40">
    <property type="entry name" value="lambda repressor-like DNA-binding domains"/>
    <property type="match status" value="1"/>
</dbReference>
<dbReference type="RefSeq" id="WP_097059935.1">
    <property type="nucleotide sequence ID" value="NZ_BMLC01000001.1"/>
</dbReference>
<dbReference type="AlphaFoldDB" id="A0A2C8Z3Q4"/>
<dbReference type="OrthoDB" id="3430936at2"/>
<organism evidence="6 7">
    <name type="scientific">Salinibacterium xinjiangense</name>
    <dbReference type="NCBI Taxonomy" id="386302"/>
    <lineage>
        <taxon>Bacteria</taxon>
        <taxon>Bacillati</taxon>
        <taxon>Actinomycetota</taxon>
        <taxon>Actinomycetes</taxon>
        <taxon>Micrococcales</taxon>
        <taxon>Microbacteriaceae</taxon>
        <taxon>Salinibacterium</taxon>
    </lineage>
</organism>
<dbReference type="GO" id="GO:0003700">
    <property type="term" value="F:DNA-binding transcription factor activity"/>
    <property type="evidence" value="ECO:0007669"/>
    <property type="project" value="TreeGrafter"/>
</dbReference>
<dbReference type="PANTHER" id="PTHR30146:SF109">
    <property type="entry name" value="HTH-TYPE TRANSCRIPTIONAL REGULATOR GALS"/>
    <property type="match status" value="1"/>
</dbReference>
<dbReference type="PROSITE" id="PS00356">
    <property type="entry name" value="HTH_LACI_1"/>
    <property type="match status" value="1"/>
</dbReference>
<keyword evidence="2" id="KW-0238">DNA-binding</keyword>
<dbReference type="InterPro" id="IPR001761">
    <property type="entry name" value="Peripla_BP/Lac1_sug-bd_dom"/>
</dbReference>
<evidence type="ECO:0000256" key="4">
    <source>
        <dbReference type="SAM" id="MobiDB-lite"/>
    </source>
</evidence>
<evidence type="ECO:0000313" key="7">
    <source>
        <dbReference type="Proteomes" id="UP000219440"/>
    </source>
</evidence>
<accession>A0A2C8Z3Q4</accession>
<dbReference type="InterPro" id="IPR000843">
    <property type="entry name" value="HTH_LacI"/>
</dbReference>
<dbReference type="PROSITE" id="PS50932">
    <property type="entry name" value="HTH_LACI_2"/>
    <property type="match status" value="1"/>
</dbReference>
<dbReference type="CDD" id="cd01392">
    <property type="entry name" value="HTH_LacI"/>
    <property type="match status" value="1"/>
</dbReference>
<dbReference type="SMART" id="SM00354">
    <property type="entry name" value="HTH_LACI"/>
    <property type="match status" value="1"/>
</dbReference>
<dbReference type="InterPro" id="IPR010982">
    <property type="entry name" value="Lambda_DNA-bd_dom_sf"/>
</dbReference>
<dbReference type="EMBL" id="OCST01000002">
    <property type="protein sequence ID" value="SOE58327.1"/>
    <property type="molecule type" value="Genomic_DNA"/>
</dbReference>
<evidence type="ECO:0000256" key="2">
    <source>
        <dbReference type="ARBA" id="ARBA00023125"/>
    </source>
</evidence>
<dbReference type="GO" id="GO:0000976">
    <property type="term" value="F:transcription cis-regulatory region binding"/>
    <property type="evidence" value="ECO:0007669"/>
    <property type="project" value="TreeGrafter"/>
</dbReference>
<dbReference type="PANTHER" id="PTHR30146">
    <property type="entry name" value="LACI-RELATED TRANSCRIPTIONAL REPRESSOR"/>
    <property type="match status" value="1"/>
</dbReference>
<evidence type="ECO:0000256" key="1">
    <source>
        <dbReference type="ARBA" id="ARBA00023015"/>
    </source>
</evidence>
<dbReference type="SUPFAM" id="SSF53822">
    <property type="entry name" value="Periplasmic binding protein-like I"/>
    <property type="match status" value="1"/>
</dbReference>
<keyword evidence="3" id="KW-0804">Transcription</keyword>
<sequence>MTQLPTVDDVARVANVSRQTVSNVLNSPGIVKPTTRGRVEAAIAELGYRPHASARRLRTRQSSTIGVRLDPVTNGISGSVLDRYLHALTEQAAERGMRIMLFTANDLVDEIDQYRTLRDGADVDAFVVTATRHADPRIDWLTAERVPFVSFGRPWGADMDAANHLWVDVDGFAGHYEATRHLIGRGHTRIGYIGWPAGSGTGDERRRGWAVAMNEAFGLDEAELELLTTRTEEGVPEARRLIETMFAAEHDLEALVCVSDSVALGAMMAVNEAGRRSFPVIGFDNTPVAQAVGLSSVEQRLDQVAAATLELLMGATGRRVLPPGEKRPGDEEGAADMRHRLVTPKLVVRRSSHLAPVEETESADAGIAPAGRHHREEMQ</sequence>
<keyword evidence="7" id="KW-1185">Reference proteome</keyword>
<dbReference type="Pfam" id="PF00532">
    <property type="entry name" value="Peripla_BP_1"/>
    <property type="match status" value="1"/>
</dbReference>
<evidence type="ECO:0000259" key="5">
    <source>
        <dbReference type="PROSITE" id="PS50932"/>
    </source>
</evidence>
<feature type="region of interest" description="Disordered" evidence="4">
    <location>
        <begin position="319"/>
        <end position="379"/>
    </location>
</feature>
<feature type="domain" description="HTH lacI-type" evidence="5">
    <location>
        <begin position="5"/>
        <end position="59"/>
    </location>
</feature>
<name>A0A2C8Z3Q4_9MICO</name>
<dbReference type="InterPro" id="IPR028082">
    <property type="entry name" value="Peripla_BP_I"/>
</dbReference>
<reference evidence="6 7" key="1">
    <citation type="submission" date="2017-09" db="EMBL/GenBank/DDBJ databases">
        <authorList>
            <person name="Ehlers B."/>
            <person name="Leendertz F.H."/>
        </authorList>
    </citation>
    <scope>NUCLEOTIDE SEQUENCE [LARGE SCALE GENOMIC DNA]</scope>
    <source>
        <strain evidence="6 7">CGMCC 1.05381</strain>
    </source>
</reference>
<dbReference type="Gene3D" id="3.40.50.2300">
    <property type="match status" value="2"/>
</dbReference>
<feature type="compositionally biased region" description="Basic and acidic residues" evidence="4">
    <location>
        <begin position="324"/>
        <end position="339"/>
    </location>
</feature>
<gene>
    <name evidence="6" type="ORF">SAMN06296378_0754</name>
</gene>
<evidence type="ECO:0000313" key="6">
    <source>
        <dbReference type="EMBL" id="SOE58327.1"/>
    </source>
</evidence>